<evidence type="ECO:0000313" key="2">
    <source>
        <dbReference type="EMBL" id="GAA6167563.1"/>
    </source>
</evidence>
<sequence>MTKNDPKNILRRNLDAMREQWKLNEQAESEVDDNNDSSNISGPKNELEYQRMKKDIKDSHNEK</sequence>
<gene>
    <name evidence="2" type="ORF">NBRC116591_13730</name>
</gene>
<dbReference type="RefSeq" id="WP_353302166.1">
    <property type="nucleotide sequence ID" value="NZ_BAABWN010000004.1"/>
</dbReference>
<proteinExistence type="predicted"/>
<feature type="compositionally biased region" description="Basic and acidic residues" evidence="1">
    <location>
        <begin position="45"/>
        <end position="63"/>
    </location>
</feature>
<evidence type="ECO:0000256" key="1">
    <source>
        <dbReference type="SAM" id="MobiDB-lite"/>
    </source>
</evidence>
<reference evidence="2 3" key="1">
    <citation type="submission" date="2024-04" db="EMBL/GenBank/DDBJ databases">
        <title>Draft genome sequence of Sessilibacter corallicola NBRC 116591.</title>
        <authorList>
            <person name="Miyakawa T."/>
            <person name="Kusuya Y."/>
            <person name="Miura T."/>
        </authorList>
    </citation>
    <scope>NUCLEOTIDE SEQUENCE [LARGE SCALE GENOMIC DNA]</scope>
    <source>
        <strain evidence="2 3">KU-00831-HH</strain>
    </source>
</reference>
<dbReference type="Proteomes" id="UP001465153">
    <property type="component" value="Unassembled WGS sequence"/>
</dbReference>
<name>A0ABQ0A7D8_9GAMM</name>
<keyword evidence="3" id="KW-1185">Reference proteome</keyword>
<dbReference type="EMBL" id="BAABWN010000004">
    <property type="protein sequence ID" value="GAA6167563.1"/>
    <property type="molecule type" value="Genomic_DNA"/>
</dbReference>
<protein>
    <submittedName>
        <fullName evidence="2">Uncharacterized protein</fullName>
    </submittedName>
</protein>
<organism evidence="2 3">
    <name type="scientific">Sessilibacter corallicola</name>
    <dbReference type="NCBI Taxonomy" id="2904075"/>
    <lineage>
        <taxon>Bacteria</taxon>
        <taxon>Pseudomonadati</taxon>
        <taxon>Pseudomonadota</taxon>
        <taxon>Gammaproteobacteria</taxon>
        <taxon>Cellvibrionales</taxon>
        <taxon>Cellvibrionaceae</taxon>
        <taxon>Sessilibacter</taxon>
    </lineage>
</organism>
<feature type="region of interest" description="Disordered" evidence="1">
    <location>
        <begin position="20"/>
        <end position="63"/>
    </location>
</feature>
<evidence type="ECO:0000313" key="3">
    <source>
        <dbReference type="Proteomes" id="UP001465153"/>
    </source>
</evidence>
<comment type="caution">
    <text evidence="2">The sequence shown here is derived from an EMBL/GenBank/DDBJ whole genome shotgun (WGS) entry which is preliminary data.</text>
</comment>
<accession>A0ABQ0A7D8</accession>